<protein>
    <submittedName>
        <fullName evidence="2">Uncharacterized protein</fullName>
    </submittedName>
</protein>
<dbReference type="GeneID" id="8099330"/>
<sequence length="421" mass="45902">MVRLGFITAALAATAFAVPSPALKRATCTAGDTSTTDGVQAILDSTGAIDWLDLMLGSFTDGENNWVTALWQESFPGQGASPLTGCGDIGGDCAPDSLCSNYPSEMAYWVFRSVGNLHSKINSVRQQLLWTGWLNGLSIDQIHDDFTAVNPEPSWLQWVSAAFTMAGGVATGIDLSKPLRGMIGFASGAFNEIYNQGSSNVQVDVTSVENTLRNIVGAAGNYVATVLTNATGNGDPETLPIYTYTALQHATARFFDDNTILLDEKKDNSSFISAYSHFANTVEKKLVDVSMKTAYHILFADQNLAQSDCNMKGAYWLQAKPGEYFCFYLIRATAGAQCSNNDSTSCKFYDSPYGPRWDTGVYDKLTNTYGFDLQVYYTSLIDCYLNGKDQVDLTATTNDGQIPRCFYSLKLTNLQRNLHLP</sequence>
<gene>
    <name evidence="2" type="ORF">TSTA_047800</name>
</gene>
<name>B8MKH9_TALSN</name>
<organism evidence="2 3">
    <name type="scientific">Talaromyces stipitatus (strain ATCC 10500 / CBS 375.48 / QM 6759 / NRRL 1006)</name>
    <name type="common">Penicillium stipitatum</name>
    <dbReference type="NCBI Taxonomy" id="441959"/>
    <lineage>
        <taxon>Eukaryota</taxon>
        <taxon>Fungi</taxon>
        <taxon>Dikarya</taxon>
        <taxon>Ascomycota</taxon>
        <taxon>Pezizomycotina</taxon>
        <taxon>Eurotiomycetes</taxon>
        <taxon>Eurotiomycetidae</taxon>
        <taxon>Eurotiales</taxon>
        <taxon>Trichocomaceae</taxon>
        <taxon>Talaromyces</taxon>
        <taxon>Talaromyces sect. Talaromyces</taxon>
    </lineage>
</organism>
<evidence type="ECO:0000313" key="2">
    <source>
        <dbReference type="EMBL" id="EED15334.1"/>
    </source>
</evidence>
<dbReference type="OrthoDB" id="5099141at2759"/>
<keyword evidence="1" id="KW-0732">Signal</keyword>
<dbReference type="STRING" id="441959.B8MKH9"/>
<dbReference type="OMA" id="EYCWYIM"/>
<feature type="chain" id="PRO_5002877792" evidence="1">
    <location>
        <begin position="18"/>
        <end position="421"/>
    </location>
</feature>
<dbReference type="AlphaFoldDB" id="B8MKH9"/>
<dbReference type="InParanoid" id="B8MKH9"/>
<proteinExistence type="predicted"/>
<feature type="signal peptide" evidence="1">
    <location>
        <begin position="1"/>
        <end position="17"/>
    </location>
</feature>
<dbReference type="EMBL" id="EQ962657">
    <property type="protein sequence ID" value="EED15334.1"/>
    <property type="molecule type" value="Genomic_DNA"/>
</dbReference>
<dbReference type="RefSeq" id="XP_002485287.1">
    <property type="nucleotide sequence ID" value="XM_002485242.1"/>
</dbReference>
<dbReference type="VEuPathDB" id="FungiDB:TSTA_047800"/>
<accession>B8MKH9</accession>
<dbReference type="PhylomeDB" id="B8MKH9"/>
<reference evidence="3" key="1">
    <citation type="journal article" date="2015" name="Genome Announc.">
        <title>Genome sequence of the AIDS-associated pathogen Penicillium marneffei (ATCC18224) and its near taxonomic relative Talaromyces stipitatus (ATCC10500).</title>
        <authorList>
            <person name="Nierman W.C."/>
            <person name="Fedorova-Abrams N.D."/>
            <person name="Andrianopoulos A."/>
        </authorList>
    </citation>
    <scope>NUCLEOTIDE SEQUENCE [LARGE SCALE GENOMIC DNA]</scope>
    <source>
        <strain evidence="3">ATCC 10500 / CBS 375.48 / QM 6759 / NRRL 1006</strain>
    </source>
</reference>
<dbReference type="eggNOG" id="ENOG502ST5S">
    <property type="taxonomic scope" value="Eukaryota"/>
</dbReference>
<evidence type="ECO:0000256" key="1">
    <source>
        <dbReference type="SAM" id="SignalP"/>
    </source>
</evidence>
<dbReference type="HOGENOM" id="CLU_601350_0_0_1"/>
<dbReference type="Proteomes" id="UP000001745">
    <property type="component" value="Unassembled WGS sequence"/>
</dbReference>
<evidence type="ECO:0000313" key="3">
    <source>
        <dbReference type="Proteomes" id="UP000001745"/>
    </source>
</evidence>
<keyword evidence="3" id="KW-1185">Reference proteome</keyword>